<keyword evidence="2" id="KW-0812">Transmembrane</keyword>
<proteinExistence type="predicted"/>
<dbReference type="RefSeq" id="WP_113945269.1">
    <property type="nucleotide sequence ID" value="NZ_JAHREH010000006.1"/>
</dbReference>
<accession>A0A366DUP8</accession>
<evidence type="ECO:0000256" key="2">
    <source>
        <dbReference type="SAM" id="Phobius"/>
    </source>
</evidence>
<feature type="domain" description="DUF883" evidence="3">
    <location>
        <begin position="75"/>
        <end position="98"/>
    </location>
</feature>
<gene>
    <name evidence="4" type="ORF">DFR47_10654</name>
</gene>
<dbReference type="Proteomes" id="UP000252893">
    <property type="component" value="Unassembled WGS sequence"/>
</dbReference>
<keyword evidence="5" id="KW-1185">Reference proteome</keyword>
<reference evidence="4 5" key="1">
    <citation type="submission" date="2018-06" db="EMBL/GenBank/DDBJ databases">
        <title>Genomic Encyclopedia of Type Strains, Phase IV (KMG-IV): sequencing the most valuable type-strain genomes for metagenomic binning, comparative biology and taxonomic classification.</title>
        <authorList>
            <person name="Goeker M."/>
        </authorList>
    </citation>
    <scope>NUCLEOTIDE SEQUENCE [LARGE SCALE GENOMIC DNA]</scope>
    <source>
        <strain evidence="4 5">DSM 25619</strain>
    </source>
</reference>
<keyword evidence="2" id="KW-0472">Membrane</keyword>
<dbReference type="SUPFAM" id="SSF58113">
    <property type="entry name" value="Apolipoprotein A-I"/>
    <property type="match status" value="1"/>
</dbReference>
<keyword evidence="1" id="KW-0175">Coiled coil</keyword>
<dbReference type="Pfam" id="PF19029">
    <property type="entry name" value="DUF883_C"/>
    <property type="match status" value="1"/>
</dbReference>
<dbReference type="InterPro" id="IPR043605">
    <property type="entry name" value="DUF883_C"/>
</dbReference>
<evidence type="ECO:0000259" key="3">
    <source>
        <dbReference type="Pfam" id="PF19029"/>
    </source>
</evidence>
<organism evidence="4 5">
    <name type="scientific">Pseudochrobactrum asaccharolyticum</name>
    <dbReference type="NCBI Taxonomy" id="354351"/>
    <lineage>
        <taxon>Bacteria</taxon>
        <taxon>Pseudomonadati</taxon>
        <taxon>Pseudomonadota</taxon>
        <taxon>Alphaproteobacteria</taxon>
        <taxon>Hyphomicrobiales</taxon>
        <taxon>Brucellaceae</taxon>
        <taxon>Pseudochrobactrum</taxon>
    </lineage>
</organism>
<feature type="coiled-coil region" evidence="1">
    <location>
        <begin position="10"/>
        <end position="37"/>
    </location>
</feature>
<comment type="caution">
    <text evidence="4">The sequence shown here is derived from an EMBL/GenBank/DDBJ whole genome shotgun (WGS) entry which is preliminary data.</text>
</comment>
<feature type="transmembrane region" description="Helical" evidence="2">
    <location>
        <begin position="80"/>
        <end position="97"/>
    </location>
</feature>
<dbReference type="OrthoDB" id="8455352at2"/>
<evidence type="ECO:0000313" key="4">
    <source>
        <dbReference type="EMBL" id="RBO92974.1"/>
    </source>
</evidence>
<dbReference type="AlphaFoldDB" id="A0A366DUP8"/>
<name>A0A366DUP8_9HYPH</name>
<keyword evidence="2" id="KW-1133">Transmembrane helix</keyword>
<evidence type="ECO:0000256" key="1">
    <source>
        <dbReference type="SAM" id="Coils"/>
    </source>
</evidence>
<sequence>MASKLRNDAEKTFEDQIAELKKELASVTKKLSEQGSALYDDARDSASDTYETLRKRGRVAAREVRHQAQAVSETARENPLATAAVVAGIGLVLALLARR</sequence>
<evidence type="ECO:0000313" key="5">
    <source>
        <dbReference type="Proteomes" id="UP000252893"/>
    </source>
</evidence>
<protein>
    <submittedName>
        <fullName evidence="4">ElaB/YqjD/DUF883 family membrane-anchored ribosome-binding protein</fullName>
    </submittedName>
</protein>
<dbReference type="EMBL" id="QNRH01000006">
    <property type="protein sequence ID" value="RBO92974.1"/>
    <property type="molecule type" value="Genomic_DNA"/>
</dbReference>